<dbReference type="InterPro" id="IPR025336">
    <property type="entry name" value="SCO4226-like"/>
</dbReference>
<evidence type="ECO:0008006" key="3">
    <source>
        <dbReference type="Google" id="ProtNLM"/>
    </source>
</evidence>
<proteinExistence type="predicted"/>
<organism evidence="1 2">
    <name type="scientific">Entotheonella factor</name>
    <dbReference type="NCBI Taxonomy" id="1429438"/>
    <lineage>
        <taxon>Bacteria</taxon>
        <taxon>Pseudomonadati</taxon>
        <taxon>Nitrospinota/Tectimicrobiota group</taxon>
        <taxon>Candidatus Tectimicrobiota</taxon>
        <taxon>Candidatus Entotheonellia</taxon>
        <taxon>Candidatus Entotheonellales</taxon>
        <taxon>Candidatus Entotheonellaceae</taxon>
        <taxon>Candidatus Entotheonella</taxon>
    </lineage>
</organism>
<dbReference type="HOGENOM" id="CLU_2988051_0_0_7"/>
<reference evidence="1 2" key="1">
    <citation type="journal article" date="2014" name="Nature">
        <title>An environmental bacterial taxon with a large and distinct metabolic repertoire.</title>
        <authorList>
            <person name="Wilson M.C."/>
            <person name="Mori T."/>
            <person name="Ruckert C."/>
            <person name="Uria A.R."/>
            <person name="Helf M.J."/>
            <person name="Takada K."/>
            <person name="Gernert C."/>
            <person name="Steffens U.A."/>
            <person name="Heycke N."/>
            <person name="Schmitt S."/>
            <person name="Rinke C."/>
            <person name="Helfrich E.J."/>
            <person name="Brachmann A.O."/>
            <person name="Gurgui C."/>
            <person name="Wakimoto T."/>
            <person name="Kracht M."/>
            <person name="Crusemann M."/>
            <person name="Hentschel U."/>
            <person name="Abe I."/>
            <person name="Matsunaga S."/>
            <person name="Kalinowski J."/>
            <person name="Takeyama H."/>
            <person name="Piel J."/>
        </authorList>
    </citation>
    <scope>NUCLEOTIDE SEQUENCE [LARGE SCALE GENOMIC DNA]</scope>
    <source>
        <strain evidence="2">TSY1</strain>
    </source>
</reference>
<gene>
    <name evidence="1" type="ORF">ETSY1_33115</name>
</gene>
<evidence type="ECO:0000313" key="2">
    <source>
        <dbReference type="Proteomes" id="UP000019141"/>
    </source>
</evidence>
<dbReference type="Pfam" id="PF14026">
    <property type="entry name" value="SCO4226-like"/>
    <property type="match status" value="1"/>
</dbReference>
<dbReference type="EMBL" id="AZHW01000996">
    <property type="protein sequence ID" value="ETW94845.1"/>
    <property type="molecule type" value="Genomic_DNA"/>
</dbReference>
<protein>
    <recommendedName>
        <fullName evidence="3">DUF4242 domain-containing protein</fullName>
    </recommendedName>
</protein>
<sequence length="57" mass="6452">MPRYVIERDIPEIGSAEREQLRDAAQKSNGVLAAMKAESKNIQWEHSYVAGDKTFCI</sequence>
<accession>W4LAW9</accession>
<evidence type="ECO:0000313" key="1">
    <source>
        <dbReference type="EMBL" id="ETW94845.1"/>
    </source>
</evidence>
<name>W4LAW9_ENTF1</name>
<comment type="caution">
    <text evidence="1">The sequence shown here is derived from an EMBL/GenBank/DDBJ whole genome shotgun (WGS) entry which is preliminary data.</text>
</comment>
<keyword evidence="2" id="KW-1185">Reference proteome</keyword>
<dbReference type="AlphaFoldDB" id="W4LAW9"/>
<dbReference type="Proteomes" id="UP000019141">
    <property type="component" value="Unassembled WGS sequence"/>
</dbReference>